<evidence type="ECO:0000313" key="1">
    <source>
        <dbReference type="EMBL" id="RRD00581.1"/>
    </source>
</evidence>
<keyword evidence="2" id="KW-1185">Reference proteome</keyword>
<name>A0A3P1STV3_9GAMM</name>
<sequence>MSLYQQHADSVYNQLIELEANSEPEQLFLCSYLLGHISLVSAEQGSSKAEFENNVEQSLNSAFKTDKLSTQDIADIRKLWQQLSG</sequence>
<evidence type="ECO:0008006" key="3">
    <source>
        <dbReference type="Google" id="ProtNLM"/>
    </source>
</evidence>
<protein>
    <recommendedName>
        <fullName evidence="3">YfcL family protein</fullName>
    </recommendedName>
</protein>
<gene>
    <name evidence="1" type="ORF">EHS89_05700</name>
</gene>
<dbReference type="Pfam" id="PF08891">
    <property type="entry name" value="YfcL"/>
    <property type="match status" value="1"/>
</dbReference>
<proteinExistence type="predicted"/>
<dbReference type="RefSeq" id="WP_124925162.1">
    <property type="nucleotide sequence ID" value="NZ_BMOH01000003.1"/>
</dbReference>
<evidence type="ECO:0000313" key="2">
    <source>
        <dbReference type="Proteomes" id="UP000267535"/>
    </source>
</evidence>
<dbReference type="Proteomes" id="UP000267535">
    <property type="component" value="Unassembled WGS sequence"/>
</dbReference>
<organism evidence="1 2">
    <name type="scientific">Amphritea balenae</name>
    <dbReference type="NCBI Taxonomy" id="452629"/>
    <lineage>
        <taxon>Bacteria</taxon>
        <taxon>Pseudomonadati</taxon>
        <taxon>Pseudomonadota</taxon>
        <taxon>Gammaproteobacteria</taxon>
        <taxon>Oceanospirillales</taxon>
        <taxon>Oceanospirillaceae</taxon>
        <taxon>Amphritea</taxon>
    </lineage>
</organism>
<dbReference type="OrthoDB" id="6120956at2"/>
<accession>A0A3P1STV3</accession>
<reference evidence="1 2" key="1">
    <citation type="submission" date="2018-11" db="EMBL/GenBank/DDBJ databases">
        <title>The draft genome sequence of Amphritea balenae JAMM 1525T.</title>
        <authorList>
            <person name="Fang Z."/>
            <person name="Zhang Y."/>
            <person name="Han X."/>
        </authorList>
    </citation>
    <scope>NUCLEOTIDE SEQUENCE [LARGE SCALE GENOMIC DNA]</scope>
    <source>
        <strain evidence="1 2">JAMM 1525</strain>
    </source>
</reference>
<comment type="caution">
    <text evidence="1">The sequence shown here is derived from an EMBL/GenBank/DDBJ whole genome shotgun (WGS) entry which is preliminary data.</text>
</comment>
<dbReference type="AlphaFoldDB" id="A0A3P1STV3"/>
<dbReference type="EMBL" id="RQXV01000002">
    <property type="protein sequence ID" value="RRD00581.1"/>
    <property type="molecule type" value="Genomic_DNA"/>
</dbReference>
<dbReference type="InterPro" id="IPR014987">
    <property type="entry name" value="UPF_YfcL"/>
</dbReference>